<comment type="similarity">
    <text evidence="3">Belongs to the FAM161 family.</text>
</comment>
<feature type="region of interest" description="Disordered" evidence="12">
    <location>
        <begin position="68"/>
        <end position="90"/>
    </location>
</feature>
<dbReference type="Ensembl" id="ENSZALT00000016384.1">
    <property type="protein sequence ID" value="ENSZALP00000011878.1"/>
    <property type="gene ID" value="ENSZALG00000010012.1"/>
</dbReference>
<comment type="function">
    <text evidence="10">Involved in ciliogenesis.</text>
</comment>
<dbReference type="GO" id="GO:0044782">
    <property type="term" value="P:cilium organization"/>
    <property type="evidence" value="ECO:0007669"/>
    <property type="project" value="TreeGrafter"/>
</dbReference>
<keyword evidence="5" id="KW-0970">Cilium biogenesis/degradation</keyword>
<evidence type="ECO:0000256" key="1">
    <source>
        <dbReference type="ARBA" id="ARBA00004114"/>
    </source>
</evidence>
<name>A0A8D2MV18_ZONAL</name>
<dbReference type="Proteomes" id="UP000694413">
    <property type="component" value="Unassembled WGS sequence"/>
</dbReference>
<reference evidence="13" key="1">
    <citation type="submission" date="2025-08" db="UniProtKB">
        <authorList>
            <consortium name="Ensembl"/>
        </authorList>
    </citation>
    <scope>IDENTIFICATION</scope>
</reference>
<feature type="compositionally biased region" description="Acidic residues" evidence="12">
    <location>
        <begin position="726"/>
        <end position="735"/>
    </location>
</feature>
<feature type="region of interest" description="Disordered" evidence="12">
    <location>
        <begin position="396"/>
        <end position="471"/>
    </location>
</feature>
<feature type="compositionally biased region" description="Basic residues" evidence="12">
    <location>
        <begin position="460"/>
        <end position="471"/>
    </location>
</feature>
<evidence type="ECO:0000256" key="9">
    <source>
        <dbReference type="ARBA" id="ARBA00023273"/>
    </source>
</evidence>
<keyword evidence="9" id="KW-0966">Cell projection</keyword>
<gene>
    <name evidence="13" type="primary">FAM161A</name>
</gene>
<dbReference type="InterPro" id="IPR051655">
    <property type="entry name" value="FAM161"/>
</dbReference>
<dbReference type="PANTHER" id="PTHR21501:SF3">
    <property type="entry name" value="PROTEIN FAM161A"/>
    <property type="match status" value="1"/>
</dbReference>
<keyword evidence="7" id="KW-0969">Cilium</keyword>
<feature type="compositionally biased region" description="Basic and acidic residues" evidence="12">
    <location>
        <begin position="826"/>
        <end position="836"/>
    </location>
</feature>
<organism evidence="13 14">
    <name type="scientific">Zonotrichia albicollis</name>
    <name type="common">White-throated sparrow</name>
    <name type="synonym">Fringilla albicollis</name>
    <dbReference type="NCBI Taxonomy" id="44394"/>
    <lineage>
        <taxon>Eukaryota</taxon>
        <taxon>Metazoa</taxon>
        <taxon>Chordata</taxon>
        <taxon>Craniata</taxon>
        <taxon>Vertebrata</taxon>
        <taxon>Euteleostomi</taxon>
        <taxon>Archelosauria</taxon>
        <taxon>Archosauria</taxon>
        <taxon>Dinosauria</taxon>
        <taxon>Saurischia</taxon>
        <taxon>Theropoda</taxon>
        <taxon>Coelurosauria</taxon>
        <taxon>Aves</taxon>
        <taxon>Neognathae</taxon>
        <taxon>Neoaves</taxon>
        <taxon>Telluraves</taxon>
        <taxon>Australaves</taxon>
        <taxon>Passeriformes</taxon>
        <taxon>Passerellidae</taxon>
        <taxon>Zonotrichia</taxon>
    </lineage>
</organism>
<dbReference type="AlphaFoldDB" id="A0A8D2MV18"/>
<protein>
    <recommendedName>
        <fullName evidence="11">Protein FAM161A</fullName>
    </recommendedName>
</protein>
<dbReference type="GO" id="GO:0032391">
    <property type="term" value="C:photoreceptor connecting cilium"/>
    <property type="evidence" value="ECO:0007669"/>
    <property type="project" value="TreeGrafter"/>
</dbReference>
<comment type="subcellular location">
    <subcellularLocation>
        <location evidence="2">Cytoplasm</location>
        <location evidence="2">Cytoskeleton</location>
        <location evidence="2">Cilium basal body</location>
    </subcellularLocation>
    <subcellularLocation>
        <location evidence="1">Cytoplasm</location>
        <location evidence="1">Cytoskeleton</location>
        <location evidence="1">Microtubule organizing center</location>
        <location evidence="1">Centrosome</location>
        <location evidence="1">Centriole</location>
    </subcellularLocation>
</comment>
<keyword evidence="6" id="KW-0175">Coiled coil</keyword>
<evidence type="ECO:0000256" key="3">
    <source>
        <dbReference type="ARBA" id="ARBA00006663"/>
    </source>
</evidence>
<dbReference type="KEGG" id="zab:102068879"/>
<evidence type="ECO:0000256" key="12">
    <source>
        <dbReference type="SAM" id="MobiDB-lite"/>
    </source>
</evidence>
<dbReference type="CTD" id="84140"/>
<reference evidence="13" key="2">
    <citation type="submission" date="2025-09" db="UniProtKB">
        <authorList>
            <consortium name="Ensembl"/>
        </authorList>
    </citation>
    <scope>IDENTIFICATION</scope>
</reference>
<feature type="compositionally biased region" description="Low complexity" evidence="12">
    <location>
        <begin position="73"/>
        <end position="87"/>
    </location>
</feature>
<evidence type="ECO:0000256" key="8">
    <source>
        <dbReference type="ARBA" id="ARBA00023212"/>
    </source>
</evidence>
<evidence type="ECO:0000256" key="2">
    <source>
        <dbReference type="ARBA" id="ARBA00004120"/>
    </source>
</evidence>
<feature type="compositionally biased region" description="Basic and acidic residues" evidence="12">
    <location>
        <begin position="792"/>
        <end position="803"/>
    </location>
</feature>
<proteinExistence type="inferred from homology"/>
<dbReference type="GO" id="GO:0005814">
    <property type="term" value="C:centriole"/>
    <property type="evidence" value="ECO:0007669"/>
    <property type="project" value="UniProtKB-SubCell"/>
</dbReference>
<evidence type="ECO:0000313" key="14">
    <source>
        <dbReference type="Proteomes" id="UP000694413"/>
    </source>
</evidence>
<evidence type="ECO:0000256" key="6">
    <source>
        <dbReference type="ARBA" id="ARBA00023054"/>
    </source>
</evidence>
<evidence type="ECO:0000256" key="7">
    <source>
        <dbReference type="ARBA" id="ARBA00023069"/>
    </source>
</evidence>
<dbReference type="Pfam" id="PF10595">
    <property type="entry name" value="FAM161A_B"/>
    <property type="match status" value="1"/>
</dbReference>
<evidence type="ECO:0000256" key="10">
    <source>
        <dbReference type="ARBA" id="ARBA00037165"/>
    </source>
</evidence>
<evidence type="ECO:0000313" key="13">
    <source>
        <dbReference type="Ensembl" id="ENSZALP00000011878.1"/>
    </source>
</evidence>
<feature type="compositionally biased region" description="Basic and acidic residues" evidence="12">
    <location>
        <begin position="447"/>
        <end position="459"/>
    </location>
</feature>
<keyword evidence="4" id="KW-0963">Cytoplasm</keyword>
<accession>A0A8D2MV18</accession>
<keyword evidence="14" id="KW-1185">Reference proteome</keyword>
<dbReference type="PANTHER" id="PTHR21501">
    <property type="entry name" value="PROTEIN FAM-161"/>
    <property type="match status" value="1"/>
</dbReference>
<sequence length="836" mass="96071">MYSSNQEYYLKLEELKNAHMETMAKLESMYQNKLYLKGVQALDKRNNTSPKCCRPTWDKSSYQPLNLHKSFSDSDLSDPSGPSASDASDGELVFEENGSEAGSSSFAKQQIEKMWDGFCLEDYISRAKPSLPSSPARRKAHKKEKAWSPRVTVPKPFQMTIREAQKKEQNVKSKSQIELENHLLKKQLEEEAECQKKFRAKPVPAAVFLPLYQDIVRRREERRSSVRERSRLQLLATQKPFKFMERERQRHEARKMQLKDLSPPENKIKVFRAKPVPKCVYSADFHDKVKEEELCREIRIRMRAEELLRNSSVPNSRLALKGTNKKKKHRSTEPKQMEHKVRIKSSVPDFDLLHEKFQKRLLRQKKVKPLTVCEPFDLCTSYIPSKKDKILKDMQEDEEKLKETRWPFASPRRKPQSGAKPHLEEGKSKPPRTTESTRRRLQALRNSLEEKRKLEEQQKRNRNKQKQRTKKFQKIVMARAEANDPHQSLAQMSKPRLKTFRNNERQRRQEYLQELQEMEERVKQMPLLFERVTQKNARIAAEKYYSNRLRALGICPEFVSKKGGAAKSLHFSTAGDFTSTAGRARVTKVKVRKIQFLEEAAADSPQSEQSWEEEEEEKGKGVKTSTPDGQCSDLEDGAGLGPGSSQHSDQGEEEEEEEEGKADLSLGHSQEEEEEEEEAKAGPSLDHSQEEEEEEEAKAGPSHGHSHEEEEEEEEAKAGPSLDHSQEEEEEEEAEAGPSHGYSQEEEDEEAKAGPSCGHSQEEEEEEEEAEAGPSRGHSQEEEEKEEDEDESSPRSDGSHEEGAQSDPEAEGAFQYEDEEYESAGSEEKASDEEGH</sequence>
<dbReference type="InterPro" id="IPR019579">
    <property type="entry name" value="FAM161A/B"/>
</dbReference>
<evidence type="ECO:0000256" key="4">
    <source>
        <dbReference type="ARBA" id="ARBA00022490"/>
    </source>
</evidence>
<feature type="compositionally biased region" description="Acidic residues" evidence="12">
    <location>
        <begin position="781"/>
        <end position="791"/>
    </location>
</feature>
<keyword evidence="8" id="KW-0206">Cytoskeleton</keyword>
<feature type="compositionally biased region" description="Acidic residues" evidence="12">
    <location>
        <begin position="762"/>
        <end position="771"/>
    </location>
</feature>
<evidence type="ECO:0000256" key="5">
    <source>
        <dbReference type="ARBA" id="ARBA00022794"/>
    </source>
</evidence>
<feature type="compositionally biased region" description="Acidic residues" evidence="12">
    <location>
        <begin position="651"/>
        <end position="660"/>
    </location>
</feature>
<feature type="region of interest" description="Disordered" evidence="12">
    <location>
        <begin position="600"/>
        <end position="836"/>
    </location>
</feature>
<dbReference type="GO" id="GO:0036064">
    <property type="term" value="C:ciliary basal body"/>
    <property type="evidence" value="ECO:0007669"/>
    <property type="project" value="TreeGrafter"/>
</dbReference>
<evidence type="ECO:0000256" key="11">
    <source>
        <dbReference type="ARBA" id="ARBA00039949"/>
    </source>
</evidence>
<dbReference type="OrthoDB" id="2150121at2759"/>
<feature type="compositionally biased region" description="Basic and acidic residues" evidence="12">
    <location>
        <begin position="396"/>
        <end position="405"/>
    </location>
</feature>